<accession>D7L288</accession>
<evidence type="ECO:0000313" key="2">
    <source>
        <dbReference type="EMBL" id="EFH59112.1"/>
    </source>
</evidence>
<feature type="domain" description="F-box associated beta-propeller type 1" evidence="1">
    <location>
        <begin position="2"/>
        <end position="99"/>
    </location>
</feature>
<gene>
    <name evidence="2" type="ORF">ARALYDRAFT_478785</name>
</gene>
<organism evidence="3">
    <name type="scientific">Arabidopsis lyrata subsp. lyrata</name>
    <name type="common">Lyre-leaved rock-cress</name>
    <dbReference type="NCBI Taxonomy" id="81972"/>
    <lineage>
        <taxon>Eukaryota</taxon>
        <taxon>Viridiplantae</taxon>
        <taxon>Streptophyta</taxon>
        <taxon>Embryophyta</taxon>
        <taxon>Tracheophyta</taxon>
        <taxon>Spermatophyta</taxon>
        <taxon>Magnoliopsida</taxon>
        <taxon>eudicotyledons</taxon>
        <taxon>Gunneridae</taxon>
        <taxon>Pentapetalae</taxon>
        <taxon>rosids</taxon>
        <taxon>malvids</taxon>
        <taxon>Brassicales</taxon>
        <taxon>Brassicaceae</taxon>
        <taxon>Camelineae</taxon>
        <taxon>Arabidopsis</taxon>
    </lineage>
</organism>
<dbReference type="Gramene" id="fgenesh2_kg.3__1486__AT3G13825.1">
    <property type="protein sequence ID" value="fgenesh2_kg.3__1486__AT3G13825.1"/>
    <property type="gene ID" value="fgenesh2_kg.3__1486__AT3G13825.1"/>
</dbReference>
<dbReference type="InterPro" id="IPR017451">
    <property type="entry name" value="F-box-assoc_interact_dom"/>
</dbReference>
<dbReference type="Proteomes" id="UP000008694">
    <property type="component" value="Unassembled WGS sequence"/>
</dbReference>
<dbReference type="Pfam" id="PF07734">
    <property type="entry name" value="FBA_1"/>
    <property type="match status" value="1"/>
</dbReference>
<dbReference type="InterPro" id="IPR006527">
    <property type="entry name" value="F-box-assoc_dom_typ1"/>
</dbReference>
<feature type="non-terminal residue" evidence="2">
    <location>
        <position position="127"/>
    </location>
</feature>
<dbReference type="NCBIfam" id="TIGR01640">
    <property type="entry name" value="F_box_assoc_1"/>
    <property type="match status" value="1"/>
</dbReference>
<protein>
    <recommendedName>
        <fullName evidence="1">F-box associated beta-propeller type 1 domain-containing protein</fullName>
    </recommendedName>
</protein>
<evidence type="ECO:0000313" key="3">
    <source>
        <dbReference type="Proteomes" id="UP000008694"/>
    </source>
</evidence>
<sequence>MYAFGYDNNKNRNHKILRKFLDDDDYNESSQRNIPFKFEMYYFNSESWRVLDVNPDCDLRRGVSLKGNTYSYARQIIEVGDPVSNSIDFLLCFDFIAEREEQLAVLYEHYETCLVIEIWITTKIEPN</sequence>
<dbReference type="AlphaFoldDB" id="D7L288"/>
<dbReference type="HOGENOM" id="CLU_1976174_0_0_1"/>
<evidence type="ECO:0000259" key="1">
    <source>
        <dbReference type="Pfam" id="PF07734"/>
    </source>
</evidence>
<reference evidence="3" key="1">
    <citation type="journal article" date="2011" name="Nat. Genet.">
        <title>The Arabidopsis lyrata genome sequence and the basis of rapid genome size change.</title>
        <authorList>
            <person name="Hu T.T."/>
            <person name="Pattyn P."/>
            <person name="Bakker E.G."/>
            <person name="Cao J."/>
            <person name="Cheng J.-F."/>
            <person name="Clark R.M."/>
            <person name="Fahlgren N."/>
            <person name="Fawcett J.A."/>
            <person name="Grimwood J."/>
            <person name="Gundlach H."/>
            <person name="Haberer G."/>
            <person name="Hollister J.D."/>
            <person name="Ossowski S."/>
            <person name="Ottilar R.P."/>
            <person name="Salamov A.A."/>
            <person name="Schneeberger K."/>
            <person name="Spannagl M."/>
            <person name="Wang X."/>
            <person name="Yang L."/>
            <person name="Nasrallah M.E."/>
            <person name="Bergelson J."/>
            <person name="Carrington J.C."/>
            <person name="Gaut B.S."/>
            <person name="Schmutz J."/>
            <person name="Mayer K.F.X."/>
            <person name="Van de Peer Y."/>
            <person name="Grigoriev I.V."/>
            <person name="Nordborg M."/>
            <person name="Weigel D."/>
            <person name="Guo Y.-L."/>
        </authorList>
    </citation>
    <scope>NUCLEOTIDE SEQUENCE [LARGE SCALE GENOMIC DNA]</scope>
    <source>
        <strain evidence="3">cv. MN47</strain>
    </source>
</reference>
<proteinExistence type="predicted"/>
<dbReference type="EMBL" id="GL348715">
    <property type="protein sequence ID" value="EFH59112.1"/>
    <property type="molecule type" value="Genomic_DNA"/>
</dbReference>
<keyword evidence="3" id="KW-1185">Reference proteome</keyword>
<name>D7L288_ARALL</name>